<evidence type="ECO:0000256" key="10">
    <source>
        <dbReference type="ARBA" id="ARBA00068521"/>
    </source>
</evidence>
<dbReference type="FunFam" id="2.130.10.10:FF:000031">
    <property type="entry name" value="Splicing factor 3b subunit 3"/>
    <property type="match status" value="1"/>
</dbReference>
<evidence type="ECO:0000256" key="4">
    <source>
        <dbReference type="ARBA" id="ARBA00022728"/>
    </source>
</evidence>
<dbReference type="GO" id="GO:0008380">
    <property type="term" value="P:RNA splicing"/>
    <property type="evidence" value="ECO:0007669"/>
    <property type="project" value="UniProtKB-KW"/>
</dbReference>
<reference evidence="14 15" key="1">
    <citation type="submission" date="2019-03" db="EMBL/GenBank/DDBJ databases">
        <title>Sequencing 23 genomes of Wallemia ichthyophaga.</title>
        <authorList>
            <person name="Gostincar C."/>
        </authorList>
    </citation>
    <scope>NUCLEOTIDE SEQUENCE [LARGE SCALE GENOMIC DNA]</scope>
    <source>
        <strain evidence="14 15">EXF-5753</strain>
    </source>
</reference>
<feature type="domain" description="RSE1/DDB1/CPSF1 C-terminal" evidence="11">
    <location>
        <begin position="857"/>
        <end position="1175"/>
    </location>
</feature>
<keyword evidence="3" id="KW-0507">mRNA processing</keyword>
<accession>A0A4T0FNI8</accession>
<dbReference type="InterPro" id="IPR050358">
    <property type="entry name" value="RSE1/DDB1/CFT1"/>
</dbReference>
<comment type="function">
    <text evidence="9">Involved in pre-mRNA splicing and cell cycle control.</text>
</comment>
<proteinExistence type="inferred from homology"/>
<evidence type="ECO:0000256" key="2">
    <source>
        <dbReference type="ARBA" id="ARBA00011524"/>
    </source>
</evidence>
<dbReference type="PANTHER" id="PTHR10644">
    <property type="entry name" value="DNA REPAIR/RNA PROCESSING CPSF FAMILY"/>
    <property type="match status" value="1"/>
</dbReference>
<feature type="domain" description="RSE1/DDB1/CPSF1 second beta-propeller" evidence="13">
    <location>
        <begin position="465"/>
        <end position="780"/>
    </location>
</feature>
<evidence type="ECO:0000259" key="12">
    <source>
        <dbReference type="Pfam" id="PF10433"/>
    </source>
</evidence>
<evidence type="ECO:0000313" key="15">
    <source>
        <dbReference type="Proteomes" id="UP000310189"/>
    </source>
</evidence>
<dbReference type="GO" id="GO:0003676">
    <property type="term" value="F:nucleic acid binding"/>
    <property type="evidence" value="ECO:0007669"/>
    <property type="project" value="InterPro"/>
</dbReference>
<evidence type="ECO:0000256" key="3">
    <source>
        <dbReference type="ARBA" id="ARBA00022664"/>
    </source>
</evidence>
<evidence type="ECO:0000256" key="5">
    <source>
        <dbReference type="ARBA" id="ARBA00023187"/>
    </source>
</evidence>
<evidence type="ECO:0000313" key="14">
    <source>
        <dbReference type="EMBL" id="TIA90207.1"/>
    </source>
</evidence>
<dbReference type="InterPro" id="IPR036322">
    <property type="entry name" value="WD40_repeat_dom_sf"/>
</dbReference>
<dbReference type="Pfam" id="PF23726">
    <property type="entry name" value="Beta-prop_RSE1_2nd"/>
    <property type="match status" value="1"/>
</dbReference>
<keyword evidence="4" id="KW-0747">Spliceosome</keyword>
<dbReference type="InterPro" id="IPR058543">
    <property type="entry name" value="Beta-prop_RSE1/DDB1/CPSF1_2nd"/>
</dbReference>
<dbReference type="InterPro" id="IPR018846">
    <property type="entry name" value="Beta-prop_RSE1/DDB1/CPSF1_1st"/>
</dbReference>
<keyword evidence="6" id="KW-0539">Nucleus</keyword>
<dbReference type="InterPro" id="IPR004871">
    <property type="entry name" value="RSE1/DDB1/CPSF1_C"/>
</dbReference>
<dbReference type="GO" id="GO:0005681">
    <property type="term" value="C:spliceosomal complex"/>
    <property type="evidence" value="ECO:0007669"/>
    <property type="project" value="UniProtKB-KW"/>
</dbReference>
<comment type="subunit">
    <text evidence="2">Associated with the spliceosome.</text>
</comment>
<keyword evidence="5" id="KW-0508">mRNA splicing</keyword>
<evidence type="ECO:0000256" key="6">
    <source>
        <dbReference type="ARBA" id="ARBA00023242"/>
    </source>
</evidence>
<comment type="subcellular location">
    <subcellularLocation>
        <location evidence="1">Nucleus</location>
    </subcellularLocation>
</comment>
<dbReference type="Pfam" id="PF10433">
    <property type="entry name" value="Beta-prop_RSE1_1st"/>
    <property type="match status" value="1"/>
</dbReference>
<dbReference type="GO" id="GO:0006397">
    <property type="term" value="P:mRNA processing"/>
    <property type="evidence" value="ECO:0007669"/>
    <property type="project" value="UniProtKB-KW"/>
</dbReference>
<dbReference type="InterPro" id="IPR015943">
    <property type="entry name" value="WD40/YVTN_repeat-like_dom_sf"/>
</dbReference>
<dbReference type="OrthoDB" id="436637at2759"/>
<name>A0A4T0FNI8_9BASI</name>
<organism evidence="14 15">
    <name type="scientific">Wallemia hederae</name>
    <dbReference type="NCBI Taxonomy" id="1540922"/>
    <lineage>
        <taxon>Eukaryota</taxon>
        <taxon>Fungi</taxon>
        <taxon>Dikarya</taxon>
        <taxon>Basidiomycota</taxon>
        <taxon>Wallemiomycotina</taxon>
        <taxon>Wallemiomycetes</taxon>
        <taxon>Wallemiales</taxon>
        <taxon>Wallemiaceae</taxon>
        <taxon>Wallemia</taxon>
    </lineage>
</organism>
<evidence type="ECO:0000256" key="9">
    <source>
        <dbReference type="ARBA" id="ARBA00055157"/>
    </source>
</evidence>
<comment type="similarity">
    <text evidence="7">Belongs to the RSE1 family.</text>
</comment>
<dbReference type="FunFam" id="2.130.10.10:FF:001143">
    <property type="entry name" value="Pre-mRNA-splicing factor rse-1, putative"/>
    <property type="match status" value="1"/>
</dbReference>
<dbReference type="EMBL" id="SPNW01000021">
    <property type="protein sequence ID" value="TIA90207.1"/>
    <property type="molecule type" value="Genomic_DNA"/>
</dbReference>
<dbReference type="SUPFAM" id="SSF50978">
    <property type="entry name" value="WD40 repeat-like"/>
    <property type="match status" value="1"/>
</dbReference>
<protein>
    <recommendedName>
        <fullName evidence="8">Pre-mRNA-splicing factor RSE1</fullName>
    </recommendedName>
    <alternativeName>
        <fullName evidence="10">Pre-mRNA-splicing factor rse1</fullName>
    </alternativeName>
</protein>
<dbReference type="Pfam" id="PF07065">
    <property type="entry name" value="D123"/>
    <property type="match status" value="1"/>
</dbReference>
<dbReference type="Proteomes" id="UP000310189">
    <property type="component" value="Unassembled WGS sequence"/>
</dbReference>
<keyword evidence="15" id="KW-1185">Reference proteome</keyword>
<feature type="domain" description="RSE1/DDB1/CPSF1 first beta-propeller" evidence="12">
    <location>
        <begin position="18"/>
        <end position="385"/>
    </location>
</feature>
<dbReference type="Pfam" id="PF03178">
    <property type="entry name" value="CPSF_A"/>
    <property type="match status" value="1"/>
</dbReference>
<dbReference type="FunFam" id="2.130.10.10:FF:000628">
    <property type="entry name" value="Pre-mRNA-splicing factor RSE1"/>
    <property type="match status" value="1"/>
</dbReference>
<dbReference type="InterPro" id="IPR009772">
    <property type="entry name" value="CDC123"/>
</dbReference>
<evidence type="ECO:0000259" key="11">
    <source>
        <dbReference type="Pfam" id="PF03178"/>
    </source>
</evidence>
<evidence type="ECO:0000259" key="13">
    <source>
        <dbReference type="Pfam" id="PF23726"/>
    </source>
</evidence>
<evidence type="ECO:0000256" key="1">
    <source>
        <dbReference type="ARBA" id="ARBA00004123"/>
    </source>
</evidence>
<comment type="caution">
    <text evidence="14">The sequence shown here is derived from an EMBL/GenBank/DDBJ whole genome shotgun (WGS) entry which is preliminary data.</text>
</comment>
<evidence type="ECO:0000256" key="8">
    <source>
        <dbReference type="ARBA" id="ARBA00040134"/>
    </source>
</evidence>
<dbReference type="Gene3D" id="2.130.10.10">
    <property type="entry name" value="YVTN repeat-like/Quinoprotein amine dehydrogenase"/>
    <property type="match status" value="3"/>
</dbReference>
<evidence type="ECO:0000256" key="7">
    <source>
        <dbReference type="ARBA" id="ARBA00038266"/>
    </source>
</evidence>
<gene>
    <name evidence="14" type="ORF">E3P99_01723</name>
</gene>
<sequence>MASSLHLYNLTLEDPQNINESIVGQFSGTKSQEIAVNKSNILEIYRLNLDTIKLELVASSRTFSIIRSIKAFKLTGSKKDLIVVSSDSGKLTVLELLADKLVILHSETYGKSGVRRIVPGQFLTCDPKGRSLMIASVDKSKLVYILNRDNQANLTISSPLEANRSSSITHHITAVDTGYENPQFAALETDYEEIDQDPTGEALINSNKLITFYELDLGLNHVVKKWSEPTDPKANMLIQVPGGQSASTDAFDGPSGVLICTVDYLIWYRPEAEPHRVPIPKRDHPLENNTSDGTIIISAVLHKMKGAFFFLLQSEQGDIFKLTMELNGEDVISMRIKYFDTIAPANSLNILKSGYLYASSEFSNHNLYQFQKLGDDDEELEFASSSYENNGMPSLENPLPIDAAYFKQRPLDNLVPVDEQQSLAPILDAKVQSIYAGDTPQIYTASGVGSHSSLRVMRHGLDVVEAVSSELPAPPNGIWTLKQTSSDSYDSLIVLSFVNGTLVLGIGESIEEVGDTGMDTSATTMSVNQMGEDTILQVVPHGIRHILGDKRVNEWKAPSGTSVTAATTNERQVCIALSNGELVYFEMDNEGQLNEYQDRKSMESTVTTISIGEVPEGRQRCPFLALGCDDQTIRIISLDPESTLEVVSVQAVTAQPSSICVAEIFDKSLDKYNPTLFVNIGLANGVLLRTVLDTVNGSLTDTRTRFLGAKPVTLRRVIVDGQQAVLALSTRTHLNYAHGDQMYFTPLLYEPLDQVCSFNAELCPGGLIGISDTVLRIFTLPNVGQRMKQDSVSLSYTPRKLLLHPTAPLFLTIESDHRTVSQEKQSEILAQKGYDPEAYNYDSRQFGHVRMEAGNWASCVRLIDPVTLTTVNKVELDNNEAAFSAAFVQWTGHEEETHLVVGTAKDRVMMPQSHKEAYLRVYRVAADGQLELLHKTDVDDIPYALHAFKGRLLAGVGKALRLYELGKKRLLRKCENKTFAAGVVNLNVVGSRIYVGDMQESVSYAVYKAPENRLLVFADDVLPRWTTTATPVDYDTIAGGDKFGNIFVTRVDRSTSEWVDEDETGGGLLHARGLYHGAPNRSKLLAHFHVGDIVTSITRSQLSAGGRDVLVYTGLHGTVGMIIPFASKDDIEFMSTLELHMRQEAPSVVGRDHLAFRSYYVPCKSFVDGDLCELYAGLPVTKQQVIANELDRTSGESGEPMSPSIPPLHKQEVLNCQFSKWHSKYRKLSSRARVVSLSSEFIDYLNADGIVMPIECNQGEEDEEDSDEDGASPVTFPELSKEISAAIEKYGTVIPKLNWSTPIDSRWINPTNTINCTTLDEIYMLLKSSDFIAGELAGQAFEDCVDGAPERIEWELSLKQHIEISRNQEFRVFVKDNQIAGICQRDLNFYEFLQDQDTQKHLQRLIVDFWKENIKETFPNEHYAMDVYINERDRVIVVDFNVYALRTDSLLFSYEELGQLTSSDVIPFKVIDTPSDPLAQTGSYYASSAVPKDLIDASQGKNAVEFQQTWNELMKTSSEA</sequence>